<comment type="caution">
    <text evidence="1">The sequence shown here is derived from an EMBL/GenBank/DDBJ whole genome shotgun (WGS) entry which is preliminary data.</text>
</comment>
<organism evidence="1 2">
    <name type="scientific">Psophocarpus tetragonolobus</name>
    <name type="common">Winged bean</name>
    <name type="synonym">Dolichos tetragonolobus</name>
    <dbReference type="NCBI Taxonomy" id="3891"/>
    <lineage>
        <taxon>Eukaryota</taxon>
        <taxon>Viridiplantae</taxon>
        <taxon>Streptophyta</taxon>
        <taxon>Embryophyta</taxon>
        <taxon>Tracheophyta</taxon>
        <taxon>Spermatophyta</taxon>
        <taxon>Magnoliopsida</taxon>
        <taxon>eudicotyledons</taxon>
        <taxon>Gunneridae</taxon>
        <taxon>Pentapetalae</taxon>
        <taxon>rosids</taxon>
        <taxon>fabids</taxon>
        <taxon>Fabales</taxon>
        <taxon>Fabaceae</taxon>
        <taxon>Papilionoideae</taxon>
        <taxon>50 kb inversion clade</taxon>
        <taxon>NPAAA clade</taxon>
        <taxon>indigoferoid/millettioid clade</taxon>
        <taxon>Phaseoleae</taxon>
        <taxon>Psophocarpus</taxon>
    </lineage>
</organism>
<evidence type="ECO:0000313" key="1">
    <source>
        <dbReference type="EMBL" id="KAK7400021.1"/>
    </source>
</evidence>
<accession>A0AAN9SLY3</accession>
<gene>
    <name evidence="1" type="ORF">VNO78_11219</name>
</gene>
<name>A0AAN9SLY3_PSOTE</name>
<keyword evidence="2" id="KW-1185">Reference proteome</keyword>
<dbReference type="AlphaFoldDB" id="A0AAN9SLY3"/>
<protein>
    <submittedName>
        <fullName evidence="1">Uncharacterized protein</fullName>
    </submittedName>
</protein>
<dbReference type="Proteomes" id="UP001386955">
    <property type="component" value="Unassembled WGS sequence"/>
</dbReference>
<reference evidence="1 2" key="1">
    <citation type="submission" date="2024-01" db="EMBL/GenBank/DDBJ databases">
        <title>The genomes of 5 underutilized Papilionoideae crops provide insights into root nodulation and disease resistanc.</title>
        <authorList>
            <person name="Jiang F."/>
        </authorList>
    </citation>
    <scope>NUCLEOTIDE SEQUENCE [LARGE SCALE GENOMIC DNA]</scope>
    <source>
        <strain evidence="1">DUOXIRENSHENG_FW03</strain>
        <tissue evidence="1">Leaves</tissue>
    </source>
</reference>
<proteinExistence type="predicted"/>
<evidence type="ECO:0000313" key="2">
    <source>
        <dbReference type="Proteomes" id="UP001386955"/>
    </source>
</evidence>
<dbReference type="EMBL" id="JAYMYS010000003">
    <property type="protein sequence ID" value="KAK7400021.1"/>
    <property type="molecule type" value="Genomic_DNA"/>
</dbReference>
<sequence>MCRHLAKSSIRTPKSYSITIVNIVIVVGSSGTDDDNDVINNDASDSGGFYVLRSKNHRWLDEINIFYVSVFAILWSSFVESKALRHSRLKPQSPWFSATNSCRYAYLFSSLCSVSTLLLIPTNKASFFSHKQS</sequence>